<accession>A0ACC2J4J1</accession>
<dbReference type="EMBL" id="JAPESX010000263">
    <property type="protein sequence ID" value="KAJ8122259.1"/>
    <property type="molecule type" value="Genomic_DNA"/>
</dbReference>
<dbReference type="Proteomes" id="UP001153334">
    <property type="component" value="Unassembled WGS sequence"/>
</dbReference>
<name>A0ACC2J4J1_9PEZI</name>
<evidence type="ECO:0000313" key="1">
    <source>
        <dbReference type="EMBL" id="KAJ8122259.1"/>
    </source>
</evidence>
<comment type="caution">
    <text evidence="1">The sequence shown here is derived from an EMBL/GenBank/DDBJ whole genome shotgun (WGS) entry which is preliminary data.</text>
</comment>
<gene>
    <name evidence="1" type="ORF">ONZ43_g1502</name>
</gene>
<organism evidence="1 2">
    <name type="scientific">Nemania bipapillata</name>
    <dbReference type="NCBI Taxonomy" id="110536"/>
    <lineage>
        <taxon>Eukaryota</taxon>
        <taxon>Fungi</taxon>
        <taxon>Dikarya</taxon>
        <taxon>Ascomycota</taxon>
        <taxon>Pezizomycotina</taxon>
        <taxon>Sordariomycetes</taxon>
        <taxon>Xylariomycetidae</taxon>
        <taxon>Xylariales</taxon>
        <taxon>Xylariaceae</taxon>
        <taxon>Nemania</taxon>
    </lineage>
</organism>
<protein>
    <submittedName>
        <fullName evidence="1">Uncharacterized protein</fullName>
    </submittedName>
</protein>
<keyword evidence="2" id="KW-1185">Reference proteome</keyword>
<sequence length="114" mass="12374">MPSTAAGPSRPLAKASTSQGGREDPFVRPEGFDDTTSDEDEDEEEASTRRRARISTPTTTAAFKRKRPVQEEDYLDDLSSSGAEELVLATDRSSKNANALGKRREEFITPSAGP</sequence>
<reference evidence="1" key="1">
    <citation type="submission" date="2022-11" db="EMBL/GenBank/DDBJ databases">
        <title>Genome Sequence of Nemania bipapillata.</title>
        <authorList>
            <person name="Buettner E."/>
        </authorList>
    </citation>
    <scope>NUCLEOTIDE SEQUENCE</scope>
    <source>
        <strain evidence="1">CP14</strain>
    </source>
</reference>
<proteinExistence type="predicted"/>
<evidence type="ECO:0000313" key="2">
    <source>
        <dbReference type="Proteomes" id="UP001153334"/>
    </source>
</evidence>